<organism evidence="1 2">
    <name type="scientific">Brachionus plicatilis</name>
    <name type="common">Marine rotifer</name>
    <name type="synonym">Brachionus muelleri</name>
    <dbReference type="NCBI Taxonomy" id="10195"/>
    <lineage>
        <taxon>Eukaryota</taxon>
        <taxon>Metazoa</taxon>
        <taxon>Spiralia</taxon>
        <taxon>Gnathifera</taxon>
        <taxon>Rotifera</taxon>
        <taxon>Eurotatoria</taxon>
        <taxon>Monogononta</taxon>
        <taxon>Pseudotrocha</taxon>
        <taxon>Ploima</taxon>
        <taxon>Brachionidae</taxon>
        <taxon>Brachionus</taxon>
    </lineage>
</organism>
<comment type="caution">
    <text evidence="1">The sequence shown here is derived from an EMBL/GenBank/DDBJ whole genome shotgun (WGS) entry which is preliminary data.</text>
</comment>
<accession>A0A3M7QT81</accession>
<sequence>MVKKKTSAKVFQPFYLHNTSMLCSLSKTNSLNHALIIAGCVGRLGLLCRSDGPSFRVKKI</sequence>
<dbReference type="AlphaFoldDB" id="A0A3M7QT81"/>
<dbReference type="Proteomes" id="UP000276133">
    <property type="component" value="Unassembled WGS sequence"/>
</dbReference>
<evidence type="ECO:0000313" key="2">
    <source>
        <dbReference type="Proteomes" id="UP000276133"/>
    </source>
</evidence>
<evidence type="ECO:0000313" key="1">
    <source>
        <dbReference type="EMBL" id="RNA14314.1"/>
    </source>
</evidence>
<name>A0A3M7QT81_BRAPC</name>
<dbReference type="EMBL" id="REGN01005212">
    <property type="protein sequence ID" value="RNA14314.1"/>
    <property type="molecule type" value="Genomic_DNA"/>
</dbReference>
<proteinExistence type="predicted"/>
<gene>
    <name evidence="1" type="ORF">BpHYR1_032957</name>
</gene>
<protein>
    <submittedName>
        <fullName evidence="1">Uncharacterized protein</fullName>
    </submittedName>
</protein>
<keyword evidence="2" id="KW-1185">Reference proteome</keyword>
<reference evidence="1 2" key="1">
    <citation type="journal article" date="2018" name="Sci. Rep.">
        <title>Genomic signatures of local adaptation to the degree of environmental predictability in rotifers.</title>
        <authorList>
            <person name="Franch-Gras L."/>
            <person name="Hahn C."/>
            <person name="Garcia-Roger E.M."/>
            <person name="Carmona M.J."/>
            <person name="Serra M."/>
            <person name="Gomez A."/>
        </authorList>
    </citation>
    <scope>NUCLEOTIDE SEQUENCE [LARGE SCALE GENOMIC DNA]</scope>
    <source>
        <strain evidence="1">HYR1</strain>
    </source>
</reference>